<accession>C5E9Y0</accession>
<dbReference type="HOGENOM" id="CLU_2033556_0_0_11"/>
<organism evidence="2">
    <name type="scientific">Bifidobacterium longum subsp. infantis CCUG 52486</name>
    <dbReference type="NCBI Taxonomy" id="537937"/>
    <lineage>
        <taxon>Bacteria</taxon>
        <taxon>Bacillati</taxon>
        <taxon>Actinomycetota</taxon>
        <taxon>Actinomycetes</taxon>
        <taxon>Bifidobacteriales</taxon>
        <taxon>Bifidobacteriaceae</taxon>
        <taxon>Bifidobacterium</taxon>
    </lineage>
</organism>
<dbReference type="AlphaFoldDB" id="C5E9Y0"/>
<dbReference type="EMBL" id="DS990239">
    <property type="protein sequence ID" value="EEQ54822.1"/>
    <property type="molecule type" value="Genomic_DNA"/>
</dbReference>
<sequence>MAGGRREAAQESGHPDRISHPAVAGEPHRTEHPRGRAHVNAGDAVMGTATLTAPITDEGMRMTPGELIEEFYERLADLNTDMRNPRIYLVPKPGVITVDRPSRRVSAVVEYADKKHFRRSR</sequence>
<name>C5E9Y0_BIFLI</name>
<evidence type="ECO:0000256" key="1">
    <source>
        <dbReference type="SAM" id="MobiDB-lite"/>
    </source>
</evidence>
<evidence type="ECO:0000313" key="2">
    <source>
        <dbReference type="EMBL" id="EEQ54822.1"/>
    </source>
</evidence>
<feature type="compositionally biased region" description="Basic and acidic residues" evidence="1">
    <location>
        <begin position="1"/>
        <end position="19"/>
    </location>
</feature>
<protein>
    <submittedName>
        <fullName evidence="2">Uncharacterized protein</fullName>
    </submittedName>
</protein>
<proteinExistence type="predicted"/>
<reference evidence="2" key="1">
    <citation type="submission" date="2008-08" db="EMBL/GenBank/DDBJ databases">
        <title>Annotation of Bifidobacterium longum subsp. infantis CCUG 52486.</title>
        <authorList>
            <consortium name="The Broad Institute Genome Sequencing Platform"/>
            <person name="Gougoulias C."/>
            <person name="Tuohy K.M."/>
            <person name="Gibson G.R."/>
            <person name="Ward D."/>
            <person name="Mehta T."/>
            <person name="Young S."/>
            <person name="Jaffe D."/>
            <person name="Gnerre S."/>
            <person name="Berlin A."/>
            <person name="Heiman D."/>
            <person name="Hepburn T."/>
            <person name="Shea T."/>
            <person name="Sykes S."/>
            <person name="Alvarado L."/>
            <person name="Kodira C."/>
            <person name="Borodovsky M."/>
            <person name="Lander E."/>
            <person name="Galagan J."/>
            <person name="Nusbaum C."/>
            <person name="Birren B."/>
        </authorList>
    </citation>
    <scope>NUCLEOTIDE SEQUENCE [LARGE SCALE GENOMIC DNA]</scope>
    <source>
        <strain evidence="2">CCUG 52486</strain>
    </source>
</reference>
<dbReference type="Proteomes" id="UP000005084">
    <property type="component" value="Unassembled WGS sequence"/>
</dbReference>
<gene>
    <name evidence="2" type="ORF">BLIG_00773</name>
</gene>
<feature type="region of interest" description="Disordered" evidence="1">
    <location>
        <begin position="1"/>
        <end position="45"/>
    </location>
</feature>